<dbReference type="InterPro" id="IPR007816">
    <property type="entry name" value="ResB-like_domain"/>
</dbReference>
<evidence type="ECO:0000256" key="3">
    <source>
        <dbReference type="ARBA" id="ARBA00022748"/>
    </source>
</evidence>
<sequence length="574" mass="61199">MTPLKTDRPADDAAGATAAGRGTTRRPGEGGPALPRLGVVGTLRWAWRQLTSMRVALLLLLLLAVAAVPGSLFPQRPSNPAAVTQYLDDNPVTGPWLDRFQFFDVYASVWFSAIYLLLFVSLIGCVVPRTIAHVKALRQPPPATPRRLSRMPQYGTLAVPAGTDAAAADVARRAGAVLKRRGYRVRLQDLDGDRPSAAAERGYLRETGNLIFHTALIGVLVSVAVGGLFGYRGQRTIVEGDSFVNTLVGYDSFSPGTNFADDNLDPFSVQLDKFDVTFDRESTTHYGQPIDFTAHLTTRQTPSSAPEQQTLKVNSPVDLGGSSVFLVGNGYAPVVTVRDGQGKVAWSGPVVSTPTDGMYTSAFVLKVPDARPEQLSFVGFFLPTAVAGEDKVAFSGDPDPLLPQLNLNSFKGDLGLDNGVPSSVFALDTSTLTQLNGRDKPAGGIVLDRTHKTQQLPNGLGSITFDGVKRYIAIDVRHDPGTTGALVFSSAALLGLIGSLFVPRRRAWVRAGRASDGRVMVEYGLLARGEDHRLERERVALGRALDDALVAERAPNGKNDAGGTAGADRGTTGL</sequence>
<feature type="transmembrane region" description="Helical" evidence="7">
    <location>
        <begin position="105"/>
        <end position="127"/>
    </location>
</feature>
<keyword evidence="4 7" id="KW-1133">Transmembrane helix</keyword>
<dbReference type="Pfam" id="PF05140">
    <property type="entry name" value="ResB"/>
    <property type="match status" value="1"/>
</dbReference>
<evidence type="ECO:0000256" key="4">
    <source>
        <dbReference type="ARBA" id="ARBA00022989"/>
    </source>
</evidence>
<feature type="transmembrane region" description="Helical" evidence="7">
    <location>
        <begin position="55"/>
        <end position="73"/>
    </location>
</feature>
<evidence type="ECO:0000256" key="7">
    <source>
        <dbReference type="SAM" id="Phobius"/>
    </source>
</evidence>
<organism evidence="9 10">
    <name type="scientific">Tersicoccus solisilvae</name>
    <dbReference type="NCBI Taxonomy" id="1882339"/>
    <lineage>
        <taxon>Bacteria</taxon>
        <taxon>Bacillati</taxon>
        <taxon>Actinomycetota</taxon>
        <taxon>Actinomycetes</taxon>
        <taxon>Micrococcales</taxon>
        <taxon>Micrococcaceae</taxon>
        <taxon>Tersicoccus</taxon>
    </lineage>
</organism>
<feature type="region of interest" description="Disordered" evidence="6">
    <location>
        <begin position="1"/>
        <end position="33"/>
    </location>
</feature>
<evidence type="ECO:0000256" key="5">
    <source>
        <dbReference type="ARBA" id="ARBA00023136"/>
    </source>
</evidence>
<protein>
    <submittedName>
        <fullName evidence="9">Cytochrome c biogenesis protein ResB</fullName>
    </submittedName>
</protein>
<dbReference type="EMBL" id="BMJI01000001">
    <property type="protein sequence ID" value="GGC81185.1"/>
    <property type="molecule type" value="Genomic_DNA"/>
</dbReference>
<keyword evidence="3" id="KW-0201">Cytochrome c-type biogenesis</keyword>
<evidence type="ECO:0000256" key="1">
    <source>
        <dbReference type="ARBA" id="ARBA00004141"/>
    </source>
</evidence>
<evidence type="ECO:0000256" key="6">
    <source>
        <dbReference type="SAM" id="MobiDB-lite"/>
    </source>
</evidence>
<name>A0ABQ1NQE4_9MICC</name>
<evidence type="ECO:0000256" key="2">
    <source>
        <dbReference type="ARBA" id="ARBA00022692"/>
    </source>
</evidence>
<keyword evidence="2 7" id="KW-0812">Transmembrane</keyword>
<dbReference type="PANTHER" id="PTHR31566">
    <property type="entry name" value="CYTOCHROME C BIOGENESIS PROTEIN CCS1, CHLOROPLASTIC"/>
    <property type="match status" value="1"/>
</dbReference>
<evidence type="ECO:0000313" key="10">
    <source>
        <dbReference type="Proteomes" id="UP000597761"/>
    </source>
</evidence>
<reference evidence="10" key="1">
    <citation type="journal article" date="2019" name="Int. J. Syst. Evol. Microbiol.">
        <title>The Global Catalogue of Microorganisms (GCM) 10K type strain sequencing project: providing services to taxonomists for standard genome sequencing and annotation.</title>
        <authorList>
            <consortium name="The Broad Institute Genomics Platform"/>
            <consortium name="The Broad Institute Genome Sequencing Center for Infectious Disease"/>
            <person name="Wu L."/>
            <person name="Ma J."/>
        </authorList>
    </citation>
    <scope>NUCLEOTIDE SEQUENCE [LARGE SCALE GENOMIC DNA]</scope>
    <source>
        <strain evidence="10">CGMCC 1.15480</strain>
    </source>
</reference>
<feature type="transmembrane region" description="Helical" evidence="7">
    <location>
        <begin position="210"/>
        <end position="231"/>
    </location>
</feature>
<comment type="caution">
    <text evidence="9">The sequence shown here is derived from an EMBL/GenBank/DDBJ whole genome shotgun (WGS) entry which is preliminary data.</text>
</comment>
<proteinExistence type="predicted"/>
<feature type="region of interest" description="Disordered" evidence="6">
    <location>
        <begin position="554"/>
        <end position="574"/>
    </location>
</feature>
<feature type="compositionally biased region" description="Basic and acidic residues" evidence="6">
    <location>
        <begin position="1"/>
        <end position="11"/>
    </location>
</feature>
<keyword evidence="10" id="KW-1185">Reference proteome</keyword>
<feature type="transmembrane region" description="Helical" evidence="7">
    <location>
        <begin position="484"/>
        <end position="503"/>
    </location>
</feature>
<feature type="compositionally biased region" description="Low complexity" evidence="6">
    <location>
        <begin position="12"/>
        <end position="22"/>
    </location>
</feature>
<dbReference type="Proteomes" id="UP000597761">
    <property type="component" value="Unassembled WGS sequence"/>
</dbReference>
<dbReference type="PANTHER" id="PTHR31566:SF0">
    <property type="entry name" value="CYTOCHROME C BIOGENESIS PROTEIN CCS1, CHLOROPLASTIC"/>
    <property type="match status" value="1"/>
</dbReference>
<comment type="subcellular location">
    <subcellularLocation>
        <location evidence="1">Membrane</location>
        <topology evidence="1">Multi-pass membrane protein</topology>
    </subcellularLocation>
</comment>
<evidence type="ECO:0000313" key="9">
    <source>
        <dbReference type="EMBL" id="GGC81185.1"/>
    </source>
</evidence>
<keyword evidence="5 7" id="KW-0472">Membrane</keyword>
<feature type="domain" description="ResB-like" evidence="8">
    <location>
        <begin position="53"/>
        <end position="537"/>
    </location>
</feature>
<evidence type="ECO:0000259" key="8">
    <source>
        <dbReference type="Pfam" id="PF05140"/>
    </source>
</evidence>
<gene>
    <name evidence="9" type="ORF">GCM10011512_04930</name>
</gene>
<accession>A0ABQ1NQE4</accession>
<dbReference type="InterPro" id="IPR023494">
    <property type="entry name" value="Cyt_c_bgen_Ccs1/CcsB/ResB"/>
</dbReference>